<evidence type="ECO:0000256" key="2">
    <source>
        <dbReference type="SAM" id="SignalP"/>
    </source>
</evidence>
<feature type="domain" description="Heme-binding protein Shr-like Hb-interacting" evidence="3">
    <location>
        <begin position="618"/>
        <end position="683"/>
    </location>
</feature>
<gene>
    <name evidence="4" type="ORF">FYJ50_05165</name>
</gene>
<evidence type="ECO:0000256" key="1">
    <source>
        <dbReference type="SAM" id="Phobius"/>
    </source>
</evidence>
<dbReference type="RefSeq" id="WP_154460027.1">
    <property type="nucleotide sequence ID" value="NZ_VUMM01000007.1"/>
</dbReference>
<proteinExistence type="predicted"/>
<accession>A0A7X2N309</accession>
<sequence>MKKSSIIISLTLVLTMITSCFTGWPICSVSAAENETKVYFEVPTLESWGTTKSVYCHIYNVYGGTKLKNTSFQSKEELCKKDVETGLYYFDTAKLGTIEEGADYALVFSTLDTVKGLHLTCSITFGKDCLGDIVYVTGEMIENAEDSSKSDFEGAWKNNSDKFGAMAVINSTGKIVGKYFPIFQPREQIVAQFLASWAVLNANVITREKVEDICAELKVNPADVLEQYKTDYAEQLADPENNPLIAPVETVAKLLDVDTYPITSTFVVAGVSELCGKFWKGDPEIAPENIMVAQADGTYKKVYTNVAVMNNYQFKIVNNFADGSQNWIGIGIDNNDNFTFSVVSVCDVTITFDPETSKITVTGDGVEIPTELNVESMRTVGNGDGNWLNGVAWDPAADENLMTEVSPKVYEITYTDLDAFENYQVKFAANGSWAANWGGIYGGSGIESEATFNSYDNITIEVPYELADVTLRLDLSNYDHTTKTGATFTVTVVEHHDHVFTDTWEKDDTYHWHKCQHENCTEIKDQAKHSGGTATCTSKAVCEYCDEEYGELDLDNHSLKHTAAKEATASETGNIEYWLCIDCEKYFLDEEGTKEIQFEDTIISKKAPEVIKGKGQSVNQGEKKELSFTSNASYDDFKYVKLDGNELDPKNYTVKEGSTIVTLNKDFVSTLKAGKHTIVIVSETGEASTEFTVNKKTSVIKPSSDKNTTNTGLISNIGLWISLMFTSLDAMIIGFVLNKKRRS</sequence>
<keyword evidence="1" id="KW-0472">Membrane</keyword>
<name>A0A7X2N309_9FIRM</name>
<feature type="signal peptide" evidence="2">
    <location>
        <begin position="1"/>
        <end position="22"/>
    </location>
</feature>
<organism evidence="4 5">
    <name type="scientific">Floccifex porci</name>
    <dbReference type="NCBI Taxonomy" id="2606629"/>
    <lineage>
        <taxon>Bacteria</taxon>
        <taxon>Bacillati</taxon>
        <taxon>Bacillota</taxon>
        <taxon>Erysipelotrichia</taxon>
        <taxon>Erysipelotrichales</taxon>
        <taxon>Erysipelotrichaceae</taxon>
        <taxon>Floccifex</taxon>
    </lineage>
</organism>
<keyword evidence="1" id="KW-0812">Transmembrane</keyword>
<keyword evidence="1" id="KW-1133">Transmembrane helix</keyword>
<evidence type="ECO:0000313" key="4">
    <source>
        <dbReference type="EMBL" id="MSS01492.1"/>
    </source>
</evidence>
<dbReference type="Proteomes" id="UP000470082">
    <property type="component" value="Unassembled WGS sequence"/>
</dbReference>
<dbReference type="Gene3D" id="2.60.40.10">
    <property type="entry name" value="Immunoglobulins"/>
    <property type="match status" value="2"/>
</dbReference>
<dbReference type="Pfam" id="PF07550">
    <property type="entry name" value="Shr-like_HID"/>
    <property type="match status" value="1"/>
</dbReference>
<dbReference type="AlphaFoldDB" id="A0A7X2N309"/>
<comment type="caution">
    <text evidence="4">The sequence shown here is derived from an EMBL/GenBank/DDBJ whole genome shotgun (WGS) entry which is preliminary data.</text>
</comment>
<reference evidence="4 5" key="1">
    <citation type="submission" date="2019-08" db="EMBL/GenBank/DDBJ databases">
        <title>In-depth cultivation of the pig gut microbiome towards novel bacterial diversity and tailored functional studies.</title>
        <authorList>
            <person name="Wylensek D."/>
            <person name="Hitch T.C.A."/>
            <person name="Clavel T."/>
        </authorList>
    </citation>
    <scope>NUCLEOTIDE SEQUENCE [LARGE SCALE GENOMIC DNA]</scope>
    <source>
        <strain evidence="4 5">LKV-178-WT-2G</strain>
    </source>
</reference>
<dbReference type="PROSITE" id="PS51257">
    <property type="entry name" value="PROKAR_LIPOPROTEIN"/>
    <property type="match status" value="1"/>
</dbReference>
<evidence type="ECO:0000313" key="5">
    <source>
        <dbReference type="Proteomes" id="UP000470082"/>
    </source>
</evidence>
<keyword evidence="5" id="KW-1185">Reference proteome</keyword>
<dbReference type="EMBL" id="VUMM01000007">
    <property type="protein sequence ID" value="MSS01492.1"/>
    <property type="molecule type" value="Genomic_DNA"/>
</dbReference>
<protein>
    <recommendedName>
        <fullName evidence="3">Heme-binding protein Shr-like Hb-interacting domain-containing protein</fullName>
    </recommendedName>
</protein>
<feature type="chain" id="PRO_5038364497" description="Heme-binding protein Shr-like Hb-interacting domain-containing protein" evidence="2">
    <location>
        <begin position="23"/>
        <end position="743"/>
    </location>
</feature>
<dbReference type="InterPro" id="IPR013783">
    <property type="entry name" value="Ig-like_fold"/>
</dbReference>
<dbReference type="InterPro" id="IPR011432">
    <property type="entry name" value="Shr-like_HID"/>
</dbReference>
<keyword evidence="2" id="KW-0732">Signal</keyword>
<evidence type="ECO:0000259" key="3">
    <source>
        <dbReference type="Pfam" id="PF07550"/>
    </source>
</evidence>
<feature type="transmembrane region" description="Helical" evidence="1">
    <location>
        <begin position="717"/>
        <end position="737"/>
    </location>
</feature>